<evidence type="ECO:0000313" key="3">
    <source>
        <dbReference type="Proteomes" id="UP000254518"/>
    </source>
</evidence>
<dbReference type="EMBL" id="VLKX01000020">
    <property type="protein sequence ID" value="TWI44214.1"/>
    <property type="molecule type" value="Genomic_DNA"/>
</dbReference>
<dbReference type="PANTHER" id="PTHR30441">
    <property type="entry name" value="DUF748 DOMAIN-CONTAINING PROTEIN"/>
    <property type="match status" value="1"/>
</dbReference>
<reference evidence="2 4" key="1">
    <citation type="journal article" date="2015" name="Stand. Genomic Sci.">
        <title>Genomic Encyclopedia of Bacterial and Archaeal Type Strains, Phase III: the genomes of soil and plant-associated and newly described type strains.</title>
        <authorList>
            <person name="Whitman W.B."/>
            <person name="Woyke T."/>
            <person name="Klenk H.P."/>
            <person name="Zhou Y."/>
            <person name="Lilburn T.G."/>
            <person name="Beck B.J."/>
            <person name="De Vos P."/>
            <person name="Vandamme P."/>
            <person name="Eisen J.A."/>
            <person name="Garrity G."/>
            <person name="Hugenholtz P."/>
            <person name="Kyrpides N.C."/>
        </authorList>
    </citation>
    <scope>NUCLEOTIDE SEQUENCE [LARGE SCALE GENOMIC DNA]</scope>
    <source>
        <strain evidence="2 4">CGMCC 1.5380</strain>
    </source>
</reference>
<dbReference type="AlphaFoldDB" id="A0A562PIE5"/>
<organism evidence="2 4">
    <name type="scientific">Flavobacterium glaciei</name>
    <dbReference type="NCBI Taxonomy" id="386300"/>
    <lineage>
        <taxon>Bacteria</taxon>
        <taxon>Pseudomonadati</taxon>
        <taxon>Bacteroidota</taxon>
        <taxon>Flavobacteriia</taxon>
        <taxon>Flavobacteriales</taxon>
        <taxon>Flavobacteriaceae</taxon>
        <taxon>Flavobacterium</taxon>
    </lineage>
</organism>
<accession>A0A562PIE5</accession>
<dbReference type="InterPro" id="IPR052894">
    <property type="entry name" value="AsmA-related"/>
</dbReference>
<reference evidence="1 3" key="2">
    <citation type="submission" date="2018-07" db="EMBL/GenBank/DDBJ databases">
        <title>Genomic Encyclopedia of Type Strains, Phase IV (KMG-IV): sequencing the most valuable type-strain genomes for metagenomic binning, comparative biology and taxonomic classification.</title>
        <authorList>
            <person name="Goeker M."/>
        </authorList>
    </citation>
    <scope>NUCLEOTIDE SEQUENCE [LARGE SCALE GENOMIC DNA]</scope>
    <source>
        <strain evidence="1 3">DSM 19728</strain>
    </source>
</reference>
<comment type="caution">
    <text evidence="2">The sequence shown here is derived from an EMBL/GenBank/DDBJ whole genome shotgun (WGS) entry which is preliminary data.</text>
</comment>
<dbReference type="Proteomes" id="UP000321392">
    <property type="component" value="Unassembled WGS sequence"/>
</dbReference>
<proteinExistence type="predicted"/>
<sequence>MALQSIFKNMNWKKILGLFLGIPILLFGSITAVIAYKKDAIVQDLISKANQDFKGKIALSGTKISPFENFPYISIDIQDFQVFETKNFGEKPVLNLKDIYVGFDLWTIIQGTYDVKTIKLANGKIDIKQYLDNTFNIVKAFEPTKKVDDLEEEFHFDLQKVKIKNVTVVKTNLADSLVVQTFFDNAETQFKKDETYIKMGLNAALVLNIMKNEDTTFVKNKHFEVSTELSFHKKTHLLLFEPSTVQLENGLFGAKGSIDVDDDFNMNLEFSGKKPNFDLLIAFAPEDLIPSLKKYDNQGEIFFLATVKGKSANGNLPAVEAKFGCKNGFFDNTVTDKKLDEMAFNAYFTNGAKRNLETSAFYLNDFSAKPEAGRFKGNLKVVNFISPEIDLKLDSDFDLQFLSKFFNLNDLSNLTGNVKLSMKFHDIIDLAHPERSLEKLNQAYFSELLVTNLNFKSDSYHLPVKNLNLKATMDGNDFKMEYCRLQLGKSDLEWNGKINSVPAIIHQTAGEVVSEVHIKSKLLDFKELTANDTIKKKPFDEKIRNLKVDLAFKGAANTFLKSKSLPIGNYRIQDFYGKLEQYPHAFHDFDGSLKITESEIIVSKFDGQIDATDFNFEGKIKNYNLWLADKKMGDTQMEFDLTSNEIHFKDLFTYKGENFVPQEYRNEDIKQLKLHGRVALHYKDSLQSTDFYLDEFKGKMKIHPVNFEHFKGNVHAENDVLTLNAISGKIGKSNFLVSGKYHLKKNEFYKKQGDFLNFQSSYLDFDELLRYQESPTNAEKKVDHDSGFNLFELPFRNIKVNASINYLNYHKYVVKSLQALMRMKENHTVVFDNLQFNAAGGTVSSKGYLNGSDPKNIYINPSLNIQKVNLDEVLFKFDNFGQDKMVSENVHGLFTGKITGKIALHTDLTPIIDESTITMDVAIDNGRLDNFGPMQAMASFFKDKNLTKILFDKLENRLQLQNGKLILPNMLVNSSLGFIELSGSQDMNMNMEYYLRIPLKMVTGVAFQKLFGRKKEAVDVNQEDEIIYKDPNKKVNYLNLKISGTPENFKISVEKNKDLKLGKGVAHLLGYVKPDFSEDTITRTVKQDSQQDN</sequence>
<dbReference type="GO" id="GO:0090313">
    <property type="term" value="P:regulation of protein targeting to membrane"/>
    <property type="evidence" value="ECO:0007669"/>
    <property type="project" value="TreeGrafter"/>
</dbReference>
<evidence type="ECO:0000313" key="4">
    <source>
        <dbReference type="Proteomes" id="UP000321392"/>
    </source>
</evidence>
<reference evidence="2" key="3">
    <citation type="submission" date="2019-07" db="EMBL/GenBank/DDBJ databases">
        <authorList>
            <person name="Whitman W."/>
            <person name="Huntemann M."/>
            <person name="Clum A."/>
            <person name="Pillay M."/>
            <person name="Palaniappan K."/>
            <person name="Varghese N."/>
            <person name="Mikhailova N."/>
            <person name="Stamatis D."/>
            <person name="Reddy T."/>
            <person name="Daum C."/>
            <person name="Shapiro N."/>
            <person name="Ivanova N."/>
            <person name="Kyrpides N."/>
            <person name="Woyke T."/>
        </authorList>
    </citation>
    <scope>NUCLEOTIDE SEQUENCE</scope>
    <source>
        <strain evidence="2">CGMCC 1.5380</strain>
    </source>
</reference>
<dbReference type="EMBL" id="QQBA01000021">
    <property type="protein sequence ID" value="RDI49549.1"/>
    <property type="molecule type" value="Genomic_DNA"/>
</dbReference>
<protein>
    <submittedName>
        <fullName evidence="2">AsmA-like protein</fullName>
    </submittedName>
</protein>
<gene>
    <name evidence="1" type="ORF">DFR66_12122</name>
    <name evidence="2" type="ORF">IQ02_02712</name>
</gene>
<dbReference type="OrthoDB" id="1489065at2"/>
<evidence type="ECO:0000313" key="1">
    <source>
        <dbReference type="EMBL" id="RDI49549.1"/>
    </source>
</evidence>
<dbReference type="GO" id="GO:0005886">
    <property type="term" value="C:plasma membrane"/>
    <property type="evidence" value="ECO:0007669"/>
    <property type="project" value="TreeGrafter"/>
</dbReference>
<dbReference type="Proteomes" id="UP000254518">
    <property type="component" value="Unassembled WGS sequence"/>
</dbReference>
<evidence type="ECO:0000313" key="2">
    <source>
        <dbReference type="EMBL" id="TWI44214.1"/>
    </source>
</evidence>
<dbReference type="PANTHER" id="PTHR30441:SF8">
    <property type="entry name" value="DUF748 DOMAIN-CONTAINING PROTEIN"/>
    <property type="match status" value="1"/>
</dbReference>
<keyword evidence="3" id="KW-1185">Reference proteome</keyword>
<name>A0A562PIE5_9FLAO</name>